<reference evidence="2 3" key="1">
    <citation type="submission" date="2019-02" db="EMBL/GenBank/DDBJ databases">
        <title>Deep-cultivation of Planctomycetes and their phenomic and genomic characterization uncovers novel biology.</title>
        <authorList>
            <person name="Wiegand S."/>
            <person name="Jogler M."/>
            <person name="Boedeker C."/>
            <person name="Pinto D."/>
            <person name="Vollmers J."/>
            <person name="Rivas-Marin E."/>
            <person name="Kohn T."/>
            <person name="Peeters S.H."/>
            <person name="Heuer A."/>
            <person name="Rast P."/>
            <person name="Oberbeckmann S."/>
            <person name="Bunk B."/>
            <person name="Jeske O."/>
            <person name="Meyerdierks A."/>
            <person name="Storesund J.E."/>
            <person name="Kallscheuer N."/>
            <person name="Luecker S."/>
            <person name="Lage O.M."/>
            <person name="Pohl T."/>
            <person name="Merkel B.J."/>
            <person name="Hornburger P."/>
            <person name="Mueller R.-W."/>
            <person name="Bruemmer F."/>
            <person name="Labrenz M."/>
            <person name="Spormann A.M."/>
            <person name="Op Den Camp H."/>
            <person name="Overmann J."/>
            <person name="Amann R."/>
            <person name="Jetten M.S.M."/>
            <person name="Mascher T."/>
            <person name="Medema M.H."/>
            <person name="Devos D.P."/>
            <person name="Kaster A.-K."/>
            <person name="Ovreas L."/>
            <person name="Rohde M."/>
            <person name="Galperin M.Y."/>
            <person name="Jogler C."/>
        </authorList>
    </citation>
    <scope>NUCLEOTIDE SEQUENCE [LARGE SCALE GENOMIC DNA]</scope>
    <source>
        <strain evidence="2 3">Pla123a</strain>
    </source>
</reference>
<dbReference type="Proteomes" id="UP000318478">
    <property type="component" value="Unassembled WGS sequence"/>
</dbReference>
<name>A0A5C5YIB4_9BACT</name>
<comment type="caution">
    <text evidence="2">The sequence shown here is derived from an EMBL/GenBank/DDBJ whole genome shotgun (WGS) entry which is preliminary data.</text>
</comment>
<accession>A0A5C5YIB4</accession>
<evidence type="ECO:0000313" key="3">
    <source>
        <dbReference type="Proteomes" id="UP000318478"/>
    </source>
</evidence>
<organism evidence="2 3">
    <name type="scientific">Posidoniimonas polymericola</name>
    <dbReference type="NCBI Taxonomy" id="2528002"/>
    <lineage>
        <taxon>Bacteria</taxon>
        <taxon>Pseudomonadati</taxon>
        <taxon>Planctomycetota</taxon>
        <taxon>Planctomycetia</taxon>
        <taxon>Pirellulales</taxon>
        <taxon>Lacipirellulaceae</taxon>
        <taxon>Posidoniimonas</taxon>
    </lineage>
</organism>
<keyword evidence="3" id="KW-1185">Reference proteome</keyword>
<evidence type="ECO:0000313" key="2">
    <source>
        <dbReference type="EMBL" id="TWT74607.1"/>
    </source>
</evidence>
<evidence type="ECO:0000256" key="1">
    <source>
        <dbReference type="SAM" id="MobiDB-lite"/>
    </source>
</evidence>
<sequence length="91" mass="9888">MVNHRDRPISSGALAPGSADPTRTASKLDSATCRADEYRHYSVRRWHVPDKGVVNHHRRRHALSGTCHPAGPGIGSKLSTYIACSFGLTIP</sequence>
<dbReference type="AlphaFoldDB" id="A0A5C5YIB4"/>
<proteinExistence type="predicted"/>
<dbReference type="EMBL" id="SJPO01000008">
    <property type="protein sequence ID" value="TWT74607.1"/>
    <property type="molecule type" value="Genomic_DNA"/>
</dbReference>
<protein>
    <submittedName>
        <fullName evidence="2">Uncharacterized protein</fullName>
    </submittedName>
</protein>
<feature type="region of interest" description="Disordered" evidence="1">
    <location>
        <begin position="1"/>
        <end position="29"/>
    </location>
</feature>
<gene>
    <name evidence="2" type="ORF">Pla123a_34310</name>
</gene>